<dbReference type="GO" id="GO:0003700">
    <property type="term" value="F:DNA-binding transcription factor activity"/>
    <property type="evidence" value="ECO:0007669"/>
    <property type="project" value="TreeGrafter"/>
</dbReference>
<evidence type="ECO:0000256" key="2">
    <source>
        <dbReference type="ARBA" id="ARBA00023125"/>
    </source>
</evidence>
<dbReference type="AlphaFoldDB" id="A0A399JB46"/>
<evidence type="ECO:0000313" key="7">
    <source>
        <dbReference type="EMBL" id="RII41449.1"/>
    </source>
</evidence>
<evidence type="ECO:0000256" key="5">
    <source>
        <dbReference type="SAM" id="MobiDB-lite"/>
    </source>
</evidence>
<protein>
    <submittedName>
        <fullName evidence="7">TetR/AcrR family transcriptional regulator</fullName>
    </submittedName>
</protein>
<feature type="domain" description="HTH tetR-type" evidence="6">
    <location>
        <begin position="22"/>
        <end position="82"/>
    </location>
</feature>
<feature type="region of interest" description="Disordered" evidence="5">
    <location>
        <begin position="231"/>
        <end position="250"/>
    </location>
</feature>
<dbReference type="RefSeq" id="WP_119425471.1">
    <property type="nucleotide sequence ID" value="NZ_QQXK01000027.1"/>
</dbReference>
<keyword evidence="8" id="KW-1185">Reference proteome</keyword>
<dbReference type="Pfam" id="PF00440">
    <property type="entry name" value="TetR_N"/>
    <property type="match status" value="1"/>
</dbReference>
<dbReference type="GO" id="GO:0000976">
    <property type="term" value="F:transcription cis-regulatory region binding"/>
    <property type="evidence" value="ECO:0007669"/>
    <property type="project" value="TreeGrafter"/>
</dbReference>
<sequence length="250" mass="27357">MLPTSLVTVASDPLSRRELNRLATRRAITDTVLRLAEAQEFSSITVDRVAEEAGVSRRTFFNYFRSLEEALHEPLRALVERAAMRMDEQDPVGTDILGLLSRTLDEILSLELLEPTARVLLITRDQPQLREAGLRTWDDCVRALVPPAGQGTPALRLFLSTLIRTAIAAAQAAFETWAEELPEAPVDEAQVMRLRTLVAQGLDLLGHGFAIPEWLSEADLASCPPVPVSAVGRPSPLPSPTHPADASDAR</sequence>
<dbReference type="InterPro" id="IPR009057">
    <property type="entry name" value="Homeodomain-like_sf"/>
</dbReference>
<dbReference type="InterPro" id="IPR001647">
    <property type="entry name" value="HTH_TetR"/>
</dbReference>
<dbReference type="Proteomes" id="UP000265419">
    <property type="component" value="Unassembled WGS sequence"/>
</dbReference>
<feature type="DNA-binding region" description="H-T-H motif" evidence="4">
    <location>
        <begin position="45"/>
        <end position="64"/>
    </location>
</feature>
<keyword evidence="3" id="KW-0804">Transcription</keyword>
<evidence type="ECO:0000256" key="1">
    <source>
        <dbReference type="ARBA" id="ARBA00023015"/>
    </source>
</evidence>
<reference evidence="7 8" key="1">
    <citation type="submission" date="2018-07" db="EMBL/GenBank/DDBJ databases">
        <title>Arthrobacter sp. nov., isolated from raw cow's milk with high bacterial count.</title>
        <authorList>
            <person name="Hahne J."/>
            <person name="Isele D."/>
            <person name="Lipski A."/>
        </authorList>
    </citation>
    <scope>NUCLEOTIDE SEQUENCE [LARGE SCALE GENOMIC DNA]</scope>
    <source>
        <strain evidence="7 8">JZ R-35</strain>
    </source>
</reference>
<dbReference type="SUPFAM" id="SSF46689">
    <property type="entry name" value="Homeodomain-like"/>
    <property type="match status" value="1"/>
</dbReference>
<proteinExistence type="predicted"/>
<dbReference type="EMBL" id="QQXK01000027">
    <property type="protein sequence ID" value="RII41449.1"/>
    <property type="molecule type" value="Genomic_DNA"/>
</dbReference>
<keyword evidence="2 4" id="KW-0238">DNA-binding</keyword>
<organism evidence="7 8">
    <name type="scientific">Galactobacter valiniphilus</name>
    <dbReference type="NCBI Taxonomy" id="2676122"/>
    <lineage>
        <taxon>Bacteria</taxon>
        <taxon>Bacillati</taxon>
        <taxon>Actinomycetota</taxon>
        <taxon>Actinomycetes</taxon>
        <taxon>Micrococcales</taxon>
        <taxon>Micrococcaceae</taxon>
        <taxon>Galactobacter</taxon>
    </lineage>
</organism>
<dbReference type="PROSITE" id="PS50977">
    <property type="entry name" value="HTH_TETR_2"/>
    <property type="match status" value="1"/>
</dbReference>
<keyword evidence="1" id="KW-0805">Transcription regulation</keyword>
<evidence type="ECO:0000256" key="3">
    <source>
        <dbReference type="ARBA" id="ARBA00023163"/>
    </source>
</evidence>
<dbReference type="PANTHER" id="PTHR30055:SF234">
    <property type="entry name" value="HTH-TYPE TRANSCRIPTIONAL REGULATOR BETI"/>
    <property type="match status" value="1"/>
</dbReference>
<gene>
    <name evidence="7" type="ORF">DWB68_12570</name>
</gene>
<evidence type="ECO:0000256" key="4">
    <source>
        <dbReference type="PROSITE-ProRule" id="PRU00335"/>
    </source>
</evidence>
<evidence type="ECO:0000259" key="6">
    <source>
        <dbReference type="PROSITE" id="PS50977"/>
    </source>
</evidence>
<dbReference type="Gene3D" id="1.10.357.10">
    <property type="entry name" value="Tetracycline Repressor, domain 2"/>
    <property type="match status" value="1"/>
</dbReference>
<evidence type="ECO:0000313" key="8">
    <source>
        <dbReference type="Proteomes" id="UP000265419"/>
    </source>
</evidence>
<accession>A0A399JB46</accession>
<dbReference type="InterPro" id="IPR050109">
    <property type="entry name" value="HTH-type_TetR-like_transc_reg"/>
</dbReference>
<comment type="caution">
    <text evidence="7">The sequence shown here is derived from an EMBL/GenBank/DDBJ whole genome shotgun (WGS) entry which is preliminary data.</text>
</comment>
<dbReference type="PANTHER" id="PTHR30055">
    <property type="entry name" value="HTH-TYPE TRANSCRIPTIONAL REGULATOR RUTR"/>
    <property type="match status" value="1"/>
</dbReference>
<name>A0A399JB46_9MICC</name>